<name>A0A0W1R6D8_9EURY</name>
<comment type="caution">
    <text evidence="1">The sequence shown here is derived from an EMBL/GenBank/DDBJ whole genome shotgun (WGS) entry which is preliminary data.</text>
</comment>
<keyword evidence="2" id="KW-1185">Reference proteome</keyword>
<evidence type="ECO:0000313" key="1">
    <source>
        <dbReference type="EMBL" id="KTG08747.1"/>
    </source>
</evidence>
<accession>A0A0W1R6D8</accession>
<dbReference type="AlphaFoldDB" id="A0A0W1R6D8"/>
<dbReference type="EMBL" id="LOPV01000690">
    <property type="protein sequence ID" value="KTG08747.1"/>
    <property type="molecule type" value="Genomic_DNA"/>
</dbReference>
<organism evidence="1 2">
    <name type="scientific">Haloferax profundi</name>
    <dbReference type="NCBI Taxonomy" id="1544718"/>
    <lineage>
        <taxon>Archaea</taxon>
        <taxon>Methanobacteriati</taxon>
        <taxon>Methanobacteriota</taxon>
        <taxon>Stenosarchaea group</taxon>
        <taxon>Halobacteria</taxon>
        <taxon>Halobacteriales</taxon>
        <taxon>Haloferacaceae</taxon>
        <taxon>Haloferax</taxon>
    </lineage>
</organism>
<proteinExistence type="predicted"/>
<evidence type="ECO:0000313" key="2">
    <source>
        <dbReference type="Proteomes" id="UP000053157"/>
    </source>
</evidence>
<dbReference type="Proteomes" id="UP000053157">
    <property type="component" value="Unassembled WGS sequence"/>
</dbReference>
<reference evidence="1 2" key="1">
    <citation type="submission" date="2015-12" db="EMBL/GenBank/DDBJ databases">
        <title>Haloferax profundi sp. nov. isolated from the Discovery deep brine-seawater interface in the Red Sea.</title>
        <authorList>
            <person name="Zhang G."/>
            <person name="Stingl U."/>
            <person name="Rashid M."/>
        </authorList>
    </citation>
    <scope>NUCLEOTIDE SEQUENCE [LARGE SCALE GENOMIC DNA]</scope>
    <source>
        <strain evidence="1 2">SB29</strain>
    </source>
</reference>
<sequence length="107" mass="11862">MVLAVPVENNEGVTSSLLSVVKESLNCSAFSLILLMYDDSRTGCACNRDSIVRATVVDDDDFVSILLCGKDCTPDPDLFIVCWNADDRLGFWKCCSLVKFWVGFVRI</sequence>
<protein>
    <submittedName>
        <fullName evidence="1">Uncharacterized protein</fullName>
    </submittedName>
</protein>
<gene>
    <name evidence="1" type="ORF">AUR66_20265</name>
</gene>